<feature type="compositionally biased region" description="Low complexity" evidence="1">
    <location>
        <begin position="509"/>
        <end position="523"/>
    </location>
</feature>
<feature type="region of interest" description="Disordered" evidence="1">
    <location>
        <begin position="499"/>
        <end position="560"/>
    </location>
</feature>
<evidence type="ECO:0000313" key="4">
    <source>
        <dbReference type="Proteomes" id="UP000033647"/>
    </source>
</evidence>
<feature type="compositionally biased region" description="Low complexity" evidence="1">
    <location>
        <begin position="1"/>
        <end position="16"/>
    </location>
</feature>
<sequence length="560" mass="62618">MSAGSPPSRSDTRSSSIFPDLPKIPHFQPAPRTLYQKVHNRPRWLLVLQAGLWRFLMSIGMFLHRLAPPRPKKANFHRTFTSTLAGKKGDITLHFYVPADWATQRDLWKGRPIVPEPEAERDVEAGTEPLGRRESLRKSIGSLGEGLKRRTERNRRWDHYPVVINFHGGGFTLGSPHDDARWCRTVVDNMNAVVVSVDYRLAPEHPFPTAVEDGVDAVIWLHNHAAEFGISREKICLSGFSSGANMAFTVPLRLHDEQTGFAREDVEESSTEDNTRGAVQYKPYESSTEASSSTATVPAQDHTRNSDSPTTSTPAYSTVTTVRPDEPPPPIPQPPNKTSTTFHEQNLQHSHIHIACIVPWYPSLDYTRTRHERRATCVRADQELPALFTNLFDDSYLHPPAAVSLDSPYLSPGVAPTSLLREGLPRDIIMHTCEWDMLLDEGQAFRDRLQGQDIGKDVIYNMVPGVPHGWDKAPNPWKPTPGVREWYLGAIREMQRVLGEEPQGKCRSRSVVGGRSRSRSVVGARRKSSVAGRRKSGLSRTREEDEGREMGSVGGHGALP</sequence>
<protein>
    <recommendedName>
        <fullName evidence="2">Alpha/beta hydrolase fold-3 domain-containing protein</fullName>
    </recommendedName>
</protein>
<dbReference type="PANTHER" id="PTHR23025:SF4">
    <property type="entry name" value="ALPHA_BETA HYDROLASE FOLD-3 DOMAIN-CONTAINING PROTEIN"/>
    <property type="match status" value="1"/>
</dbReference>
<feature type="compositionally biased region" description="Low complexity" evidence="1">
    <location>
        <begin position="285"/>
        <end position="296"/>
    </location>
</feature>
<feature type="region of interest" description="Disordered" evidence="1">
    <location>
        <begin position="1"/>
        <end position="24"/>
    </location>
</feature>
<dbReference type="SUPFAM" id="SSF53474">
    <property type="entry name" value="alpha/beta-Hydrolases"/>
    <property type="match status" value="1"/>
</dbReference>
<dbReference type="Pfam" id="PF07859">
    <property type="entry name" value="Abhydrolase_3"/>
    <property type="match status" value="2"/>
</dbReference>
<evidence type="ECO:0000259" key="2">
    <source>
        <dbReference type="Pfam" id="PF07859"/>
    </source>
</evidence>
<name>A0A0F4GW51_9PEZI</name>
<dbReference type="Proteomes" id="UP000033647">
    <property type="component" value="Unassembled WGS sequence"/>
</dbReference>
<dbReference type="InterPro" id="IPR013094">
    <property type="entry name" value="AB_hydrolase_3"/>
</dbReference>
<dbReference type="GO" id="GO:0004806">
    <property type="term" value="F:triacylglycerol lipase activity"/>
    <property type="evidence" value="ECO:0007669"/>
    <property type="project" value="TreeGrafter"/>
</dbReference>
<dbReference type="EMBL" id="LAFY01000275">
    <property type="protein sequence ID" value="KJY01660.1"/>
    <property type="molecule type" value="Genomic_DNA"/>
</dbReference>
<proteinExistence type="predicted"/>
<dbReference type="InterPro" id="IPR029058">
    <property type="entry name" value="AB_hydrolase_fold"/>
</dbReference>
<evidence type="ECO:0000313" key="3">
    <source>
        <dbReference type="EMBL" id="KJY01660.1"/>
    </source>
</evidence>
<dbReference type="GO" id="GO:0004771">
    <property type="term" value="F:sterol ester esterase activity"/>
    <property type="evidence" value="ECO:0007669"/>
    <property type="project" value="TreeGrafter"/>
</dbReference>
<feature type="compositionally biased region" description="Low complexity" evidence="1">
    <location>
        <begin position="306"/>
        <end position="322"/>
    </location>
</feature>
<keyword evidence="4" id="KW-1185">Reference proteome</keyword>
<dbReference type="GO" id="GO:0005829">
    <property type="term" value="C:cytosol"/>
    <property type="evidence" value="ECO:0007669"/>
    <property type="project" value="TreeGrafter"/>
</dbReference>
<dbReference type="PANTHER" id="PTHR23025">
    <property type="entry name" value="TRIACYLGLYCEROL LIPASE"/>
    <property type="match status" value="1"/>
</dbReference>
<accession>A0A0F4GW51</accession>
<feature type="region of interest" description="Disordered" evidence="1">
    <location>
        <begin position="262"/>
        <end position="341"/>
    </location>
</feature>
<feature type="domain" description="Alpha/beta hydrolase fold-3" evidence="2">
    <location>
        <begin position="163"/>
        <end position="285"/>
    </location>
</feature>
<feature type="compositionally biased region" description="Basic residues" evidence="1">
    <location>
        <begin position="524"/>
        <end position="537"/>
    </location>
</feature>
<comment type="caution">
    <text evidence="3">The sequence shown here is derived from an EMBL/GenBank/DDBJ whole genome shotgun (WGS) entry which is preliminary data.</text>
</comment>
<feature type="compositionally biased region" description="Basic and acidic residues" evidence="1">
    <location>
        <begin position="540"/>
        <end position="549"/>
    </location>
</feature>
<organism evidence="3 4">
    <name type="scientific">Zymoseptoria brevis</name>
    <dbReference type="NCBI Taxonomy" id="1047168"/>
    <lineage>
        <taxon>Eukaryota</taxon>
        <taxon>Fungi</taxon>
        <taxon>Dikarya</taxon>
        <taxon>Ascomycota</taxon>
        <taxon>Pezizomycotina</taxon>
        <taxon>Dothideomycetes</taxon>
        <taxon>Dothideomycetidae</taxon>
        <taxon>Mycosphaerellales</taxon>
        <taxon>Mycosphaerellaceae</taxon>
        <taxon>Zymoseptoria</taxon>
    </lineage>
</organism>
<evidence type="ECO:0000256" key="1">
    <source>
        <dbReference type="SAM" id="MobiDB-lite"/>
    </source>
</evidence>
<gene>
    <name evidence="3" type="ORF">TI39_contig283g00023</name>
</gene>
<feature type="domain" description="Alpha/beta hydrolase fold-3" evidence="2">
    <location>
        <begin position="348"/>
        <end position="470"/>
    </location>
</feature>
<dbReference type="GO" id="GO:0019433">
    <property type="term" value="P:triglyceride catabolic process"/>
    <property type="evidence" value="ECO:0007669"/>
    <property type="project" value="TreeGrafter"/>
</dbReference>
<dbReference type="OrthoDB" id="433474at2759"/>
<dbReference type="Gene3D" id="3.40.50.1820">
    <property type="entry name" value="alpha/beta hydrolase"/>
    <property type="match status" value="2"/>
</dbReference>
<dbReference type="AlphaFoldDB" id="A0A0F4GW51"/>
<dbReference type="STRING" id="1047168.A0A0F4GW51"/>
<reference evidence="3 4" key="1">
    <citation type="submission" date="2015-03" db="EMBL/GenBank/DDBJ databases">
        <title>RNA-seq based gene annotation and comparative genomics of four Zymoseptoria species reveal species-specific pathogenicity related genes and transposable element activity.</title>
        <authorList>
            <person name="Grandaubert J."/>
            <person name="Bhattacharyya A."/>
            <person name="Stukenbrock E.H."/>
        </authorList>
    </citation>
    <scope>NUCLEOTIDE SEQUENCE [LARGE SCALE GENOMIC DNA]</scope>
    <source>
        <strain evidence="3 4">Zb18110</strain>
    </source>
</reference>